<dbReference type="GO" id="GO:0016491">
    <property type="term" value="F:oxidoreductase activity"/>
    <property type="evidence" value="ECO:0007669"/>
    <property type="project" value="InterPro"/>
</dbReference>
<dbReference type="OrthoDB" id="8437084at2"/>
<evidence type="ECO:0000313" key="1">
    <source>
        <dbReference type="EMBL" id="KTD21810.1"/>
    </source>
</evidence>
<sequence>MRESVKNGIYKSITYIKLFESMDKKSFLLYTLLFFLLPCKIEDHQQNLKWILLTRMMFMSQPAWNQKIQSYQSNQPQWERTASVRSKPRRLLTDEENPEFYFPPEQQTLCVHPLIEKMGAEVKKTILIHSLYKYLNDIANIEKDIINQTAYKITKNDYFIEFSRDIRHDALSVIIDESYHAYVALDFLHQVEEKTSISAFELPKETALSHAIKNIKAELPTECIDNFELIATCIAEHALTNDLIAVSKAKNMSRTFYYVMQDHAQDEGRHARYFEHLLAVFWEALPIEQKEIIGPFLPKLIHQYFNPSFQRAYDEQILNLLNIAPDQIQIILNDTHDGWSDHFINQENIVAKQMINLLKRTQVFETPCVQEAFKPFLMV</sequence>
<dbReference type="Proteomes" id="UP000054997">
    <property type="component" value="Unassembled WGS sequence"/>
</dbReference>
<gene>
    <name evidence="1" type="ORF">Llon_0975</name>
</gene>
<keyword evidence="2" id="KW-1185">Reference proteome</keyword>
<protein>
    <submittedName>
        <fullName evidence="1">p-aminobenzoate N-oxygenase AurF</fullName>
    </submittedName>
</protein>
<comment type="caution">
    <text evidence="1">The sequence shown here is derived from an EMBL/GenBank/DDBJ whole genome shotgun (WGS) entry which is preliminary data.</text>
</comment>
<dbReference type="InterPro" id="IPR025859">
    <property type="entry name" value="AurF/CmlI"/>
</dbReference>
<reference evidence="1 2" key="1">
    <citation type="submission" date="2015-11" db="EMBL/GenBank/DDBJ databases">
        <title>Genomic analysis of 38 Legionella species identifies large and diverse effector repertoires.</title>
        <authorList>
            <person name="Burstein D."/>
            <person name="Amaro F."/>
            <person name="Zusman T."/>
            <person name="Lifshitz Z."/>
            <person name="Cohen O."/>
            <person name="Gilbert J.A."/>
            <person name="Pupko T."/>
            <person name="Shuman H.A."/>
            <person name="Segal G."/>
        </authorList>
    </citation>
    <scope>NUCLEOTIDE SEQUENCE [LARGE SCALE GENOMIC DNA]</scope>
    <source>
        <strain evidence="1 2">ATCC 49505</strain>
    </source>
</reference>
<name>A0A0W0VNR4_9GAMM</name>
<dbReference type="STRING" id="45068.Llon_0975"/>
<dbReference type="EMBL" id="LNYK01000014">
    <property type="protein sequence ID" value="KTD21810.1"/>
    <property type="molecule type" value="Genomic_DNA"/>
</dbReference>
<evidence type="ECO:0000313" key="2">
    <source>
        <dbReference type="Proteomes" id="UP000054997"/>
    </source>
</evidence>
<accession>A0A0W0VNR4</accession>
<dbReference type="AlphaFoldDB" id="A0A0W0VNR4"/>
<dbReference type="Pfam" id="PF11583">
    <property type="entry name" value="AurF"/>
    <property type="match status" value="1"/>
</dbReference>
<dbReference type="PATRIC" id="fig|45068.5.peg.1053"/>
<dbReference type="InterPro" id="IPR012348">
    <property type="entry name" value="RNR-like"/>
</dbReference>
<dbReference type="Gene3D" id="1.10.620.20">
    <property type="entry name" value="Ribonucleotide Reductase, subunit A"/>
    <property type="match status" value="1"/>
</dbReference>
<proteinExistence type="predicted"/>
<organism evidence="1 2">
    <name type="scientific">Legionella londiniensis</name>
    <dbReference type="NCBI Taxonomy" id="45068"/>
    <lineage>
        <taxon>Bacteria</taxon>
        <taxon>Pseudomonadati</taxon>
        <taxon>Pseudomonadota</taxon>
        <taxon>Gammaproteobacteria</taxon>
        <taxon>Legionellales</taxon>
        <taxon>Legionellaceae</taxon>
        <taxon>Legionella</taxon>
    </lineage>
</organism>